<gene>
    <name evidence="1" type="ORF">FHU29_000406</name>
</gene>
<dbReference type="Proteomes" id="UP000567922">
    <property type="component" value="Unassembled WGS sequence"/>
</dbReference>
<name>A0A839RGW7_9ACTN</name>
<accession>A0A839RGW7</accession>
<reference evidence="1 2" key="1">
    <citation type="submission" date="2020-08" db="EMBL/GenBank/DDBJ databases">
        <title>Sequencing the genomes of 1000 actinobacteria strains.</title>
        <authorList>
            <person name="Klenk H.-P."/>
        </authorList>
    </citation>
    <scope>NUCLEOTIDE SEQUENCE [LARGE SCALE GENOMIC DNA]</scope>
    <source>
        <strain evidence="1 2">DSM 45258</strain>
    </source>
</reference>
<organism evidence="1 2">
    <name type="scientific">Hoyosella altamirensis</name>
    <dbReference type="NCBI Taxonomy" id="616997"/>
    <lineage>
        <taxon>Bacteria</taxon>
        <taxon>Bacillati</taxon>
        <taxon>Actinomycetota</taxon>
        <taxon>Actinomycetes</taxon>
        <taxon>Mycobacteriales</taxon>
        <taxon>Hoyosellaceae</taxon>
        <taxon>Hoyosella</taxon>
    </lineage>
</organism>
<sequence length="28" mass="3172">MSVFSQRVRDPVEDVMFADDELIDVGDS</sequence>
<evidence type="ECO:0000313" key="1">
    <source>
        <dbReference type="EMBL" id="MBB3035972.1"/>
    </source>
</evidence>
<comment type="caution">
    <text evidence="1">The sequence shown here is derived from an EMBL/GenBank/DDBJ whole genome shotgun (WGS) entry which is preliminary data.</text>
</comment>
<dbReference type="EMBL" id="JACHWS010000001">
    <property type="protein sequence ID" value="MBB3035972.1"/>
    <property type="molecule type" value="Genomic_DNA"/>
</dbReference>
<evidence type="ECO:0000313" key="2">
    <source>
        <dbReference type="Proteomes" id="UP000567922"/>
    </source>
</evidence>
<dbReference type="AlphaFoldDB" id="A0A839RGW7"/>
<keyword evidence="2" id="KW-1185">Reference proteome</keyword>
<protein>
    <submittedName>
        <fullName evidence="1">Uncharacterized protein</fullName>
    </submittedName>
</protein>
<proteinExistence type="predicted"/>